<keyword evidence="3" id="KW-1185">Reference proteome</keyword>
<evidence type="ECO:0000313" key="2">
    <source>
        <dbReference type="EMBL" id="MBR0797404.1"/>
    </source>
</evidence>
<gene>
    <name evidence="2" type="ORF">JQ615_18615</name>
</gene>
<keyword evidence="1" id="KW-0472">Membrane</keyword>
<evidence type="ECO:0000313" key="3">
    <source>
        <dbReference type="Proteomes" id="UP001315278"/>
    </source>
</evidence>
<organism evidence="2 3">
    <name type="scientific">Bradyrhizobium jicamae</name>
    <dbReference type="NCBI Taxonomy" id="280332"/>
    <lineage>
        <taxon>Bacteria</taxon>
        <taxon>Pseudomonadati</taxon>
        <taxon>Pseudomonadota</taxon>
        <taxon>Alphaproteobacteria</taxon>
        <taxon>Hyphomicrobiales</taxon>
        <taxon>Nitrobacteraceae</taxon>
        <taxon>Bradyrhizobium</taxon>
    </lineage>
</organism>
<dbReference type="EMBL" id="JAFCJH010000018">
    <property type="protein sequence ID" value="MBR0797404.1"/>
    <property type="molecule type" value="Genomic_DNA"/>
</dbReference>
<name>A0ABS5FKU5_9BRAD</name>
<evidence type="ECO:0000256" key="1">
    <source>
        <dbReference type="SAM" id="Phobius"/>
    </source>
</evidence>
<feature type="transmembrane region" description="Helical" evidence="1">
    <location>
        <begin position="21"/>
        <end position="50"/>
    </location>
</feature>
<dbReference type="RefSeq" id="WP_212493311.1">
    <property type="nucleotide sequence ID" value="NZ_JAFCJH010000018.1"/>
</dbReference>
<proteinExistence type="predicted"/>
<reference evidence="3" key="1">
    <citation type="journal article" date="2021" name="ISME J.">
        <title>Evolutionary origin and ecological implication of a unique nif island in free-living Bradyrhizobium lineages.</title>
        <authorList>
            <person name="Tao J."/>
        </authorList>
    </citation>
    <scope>NUCLEOTIDE SEQUENCE [LARGE SCALE GENOMIC DNA]</scope>
    <source>
        <strain evidence="3">SZCCT0434</strain>
    </source>
</reference>
<feature type="transmembrane region" description="Helical" evidence="1">
    <location>
        <begin position="62"/>
        <end position="83"/>
    </location>
</feature>
<keyword evidence="1" id="KW-0812">Transmembrane</keyword>
<dbReference type="Proteomes" id="UP001315278">
    <property type="component" value="Unassembled WGS sequence"/>
</dbReference>
<accession>A0ABS5FKU5</accession>
<protein>
    <submittedName>
        <fullName evidence="2">Uncharacterized protein</fullName>
    </submittedName>
</protein>
<sequence>MFLQKGIKCRRRFDLPDVGLAASYLPLGAGNFALGLVVAVVMAVALAVFLMDLRNATTLVRIVAMAGLFRRIFMFALTFSDYLSRS</sequence>
<keyword evidence="1" id="KW-1133">Transmembrane helix</keyword>
<comment type="caution">
    <text evidence="2">The sequence shown here is derived from an EMBL/GenBank/DDBJ whole genome shotgun (WGS) entry which is preliminary data.</text>
</comment>